<accession>A0A0G1YHK4</accession>
<proteinExistence type="predicted"/>
<name>A0A0G1YHK4_9BACT</name>
<comment type="caution">
    <text evidence="1">The sequence shown here is derived from an EMBL/GenBank/DDBJ whole genome shotgun (WGS) entry which is preliminary data.</text>
</comment>
<dbReference type="Proteomes" id="UP000034119">
    <property type="component" value="Unassembled WGS sequence"/>
</dbReference>
<reference evidence="1 2" key="1">
    <citation type="journal article" date="2015" name="Nature">
        <title>rRNA introns, odd ribosomes, and small enigmatic genomes across a large radiation of phyla.</title>
        <authorList>
            <person name="Brown C.T."/>
            <person name="Hug L.A."/>
            <person name="Thomas B.C."/>
            <person name="Sharon I."/>
            <person name="Castelle C.J."/>
            <person name="Singh A."/>
            <person name="Wilkins M.J."/>
            <person name="Williams K.H."/>
            <person name="Banfield J.F."/>
        </authorList>
    </citation>
    <scope>NUCLEOTIDE SEQUENCE [LARGE SCALE GENOMIC DNA]</scope>
</reference>
<evidence type="ECO:0000313" key="2">
    <source>
        <dbReference type="Proteomes" id="UP000034119"/>
    </source>
</evidence>
<gene>
    <name evidence="1" type="ORF">UY40_C0007G0023</name>
</gene>
<dbReference type="AlphaFoldDB" id="A0A0G1YHK4"/>
<protein>
    <submittedName>
        <fullName evidence="1">Uncharacterized protein</fullName>
    </submittedName>
</protein>
<sequence>MAKDYIDRGDRVVVVGDTHANGSSVLAAHQGKHGVVLSNDGFGLCEVRLDDGTIVTAWNSADLIREGE</sequence>
<evidence type="ECO:0000313" key="1">
    <source>
        <dbReference type="EMBL" id="KKW05884.1"/>
    </source>
</evidence>
<organism evidence="1 2">
    <name type="scientific">candidate division CPR1 bacterium GW2011_GWC1_49_13</name>
    <dbReference type="NCBI Taxonomy" id="1618342"/>
    <lineage>
        <taxon>Bacteria</taxon>
        <taxon>candidate division CPR1</taxon>
    </lineage>
</organism>
<dbReference type="EMBL" id="LCPW01000007">
    <property type="protein sequence ID" value="KKW05884.1"/>
    <property type="molecule type" value="Genomic_DNA"/>
</dbReference>